<gene>
    <name evidence="2" type="ORF">AVEN_107375_1</name>
</gene>
<reference evidence="2 3" key="1">
    <citation type="journal article" date="2019" name="Sci. Rep.">
        <title>Orb-weaving spider Araneus ventricosus genome elucidates the spidroin gene catalogue.</title>
        <authorList>
            <person name="Kono N."/>
            <person name="Nakamura H."/>
            <person name="Ohtoshi R."/>
            <person name="Moran D.A.P."/>
            <person name="Shinohara A."/>
            <person name="Yoshida Y."/>
            <person name="Fujiwara M."/>
            <person name="Mori M."/>
            <person name="Tomita M."/>
            <person name="Arakawa K."/>
        </authorList>
    </citation>
    <scope>NUCLEOTIDE SEQUENCE [LARGE SCALE GENOMIC DNA]</scope>
</reference>
<proteinExistence type="predicted"/>
<feature type="region of interest" description="Disordered" evidence="1">
    <location>
        <begin position="66"/>
        <end position="87"/>
    </location>
</feature>
<accession>A0A4Y2SIB5</accession>
<sequence>MMIGEDVQKFSGRLAMRIIAIGRLPMRNQPKTRSKIGNSSCDPSEEVYCDRTYVWVDESGTGAKFRTTREEKKTGSEVETYNSARLQ</sequence>
<evidence type="ECO:0000313" key="2">
    <source>
        <dbReference type="EMBL" id="GBN87994.1"/>
    </source>
</evidence>
<dbReference type="Proteomes" id="UP000499080">
    <property type="component" value="Unassembled WGS sequence"/>
</dbReference>
<dbReference type="EMBL" id="BGPR01022073">
    <property type="protein sequence ID" value="GBN87994.1"/>
    <property type="molecule type" value="Genomic_DNA"/>
</dbReference>
<evidence type="ECO:0000256" key="1">
    <source>
        <dbReference type="SAM" id="MobiDB-lite"/>
    </source>
</evidence>
<protein>
    <submittedName>
        <fullName evidence="2">Uncharacterized protein</fullName>
    </submittedName>
</protein>
<dbReference type="AlphaFoldDB" id="A0A4Y2SIB5"/>
<comment type="caution">
    <text evidence="2">The sequence shown here is derived from an EMBL/GenBank/DDBJ whole genome shotgun (WGS) entry which is preliminary data.</text>
</comment>
<keyword evidence="3" id="KW-1185">Reference proteome</keyword>
<evidence type="ECO:0000313" key="3">
    <source>
        <dbReference type="Proteomes" id="UP000499080"/>
    </source>
</evidence>
<feature type="compositionally biased region" description="Polar residues" evidence="1">
    <location>
        <begin position="77"/>
        <end position="87"/>
    </location>
</feature>
<organism evidence="2 3">
    <name type="scientific">Araneus ventricosus</name>
    <name type="common">Orbweaver spider</name>
    <name type="synonym">Epeira ventricosa</name>
    <dbReference type="NCBI Taxonomy" id="182803"/>
    <lineage>
        <taxon>Eukaryota</taxon>
        <taxon>Metazoa</taxon>
        <taxon>Ecdysozoa</taxon>
        <taxon>Arthropoda</taxon>
        <taxon>Chelicerata</taxon>
        <taxon>Arachnida</taxon>
        <taxon>Araneae</taxon>
        <taxon>Araneomorphae</taxon>
        <taxon>Entelegynae</taxon>
        <taxon>Araneoidea</taxon>
        <taxon>Araneidae</taxon>
        <taxon>Araneus</taxon>
    </lineage>
</organism>
<feature type="compositionally biased region" description="Basic and acidic residues" evidence="1">
    <location>
        <begin position="67"/>
        <end position="76"/>
    </location>
</feature>
<name>A0A4Y2SIB5_ARAVE</name>